<gene>
    <name evidence="1" type="ORF">COT20_00760</name>
</gene>
<dbReference type="EMBL" id="PEXQ01000020">
    <property type="protein sequence ID" value="PIU16191.1"/>
    <property type="molecule type" value="Genomic_DNA"/>
</dbReference>
<proteinExistence type="predicted"/>
<dbReference type="Proteomes" id="UP000229784">
    <property type="component" value="Unassembled WGS sequence"/>
</dbReference>
<evidence type="ECO:0000313" key="1">
    <source>
        <dbReference type="EMBL" id="PIU16191.1"/>
    </source>
</evidence>
<sequence>MNLSDIKNLISDEGKVVFVENDKIVGIFLSYGEYQKISSQKNCSAPTTAAANLPLFVPPVKEQKNEPLMSGTDGFFDEPVEMVDEEPKVIIEQSIHESEKAESVKADSDSAAKIKTEKELTVDDLPF</sequence>
<name>A0A2M6XV30_9BACT</name>
<evidence type="ECO:0000313" key="2">
    <source>
        <dbReference type="Proteomes" id="UP000229784"/>
    </source>
</evidence>
<dbReference type="AlphaFoldDB" id="A0A2M6XV30"/>
<protein>
    <submittedName>
        <fullName evidence="1">Uncharacterized protein</fullName>
    </submittedName>
</protein>
<accession>A0A2M6XV30</accession>
<organism evidence="1 2">
    <name type="scientific">bacterium (Candidatus Gribaldobacteria) CG08_land_8_20_14_0_20_39_15</name>
    <dbReference type="NCBI Taxonomy" id="2014273"/>
    <lineage>
        <taxon>Bacteria</taxon>
        <taxon>Candidatus Gribaldobacteria</taxon>
    </lineage>
</organism>
<comment type="caution">
    <text evidence="1">The sequence shown here is derived from an EMBL/GenBank/DDBJ whole genome shotgun (WGS) entry which is preliminary data.</text>
</comment>
<reference evidence="2" key="1">
    <citation type="submission" date="2017-09" db="EMBL/GenBank/DDBJ databases">
        <title>Depth-based differentiation of microbial function through sediment-hosted aquifers and enrichment of novel symbionts in the deep terrestrial subsurface.</title>
        <authorList>
            <person name="Probst A.J."/>
            <person name="Ladd B."/>
            <person name="Jarett J.K."/>
            <person name="Geller-Mcgrath D.E."/>
            <person name="Sieber C.M.K."/>
            <person name="Emerson J.B."/>
            <person name="Anantharaman K."/>
            <person name="Thomas B.C."/>
            <person name="Malmstrom R."/>
            <person name="Stieglmeier M."/>
            <person name="Klingl A."/>
            <person name="Woyke T."/>
            <person name="Ryan C.M."/>
            <person name="Banfield J.F."/>
        </authorList>
    </citation>
    <scope>NUCLEOTIDE SEQUENCE [LARGE SCALE GENOMIC DNA]</scope>
</reference>